<name>A0ABY7E5Z3_MYAAR</name>
<evidence type="ECO:0000256" key="5">
    <source>
        <dbReference type="SAM" id="Phobius"/>
    </source>
</evidence>
<keyword evidence="3 5" id="KW-1133">Transmembrane helix</keyword>
<dbReference type="Proteomes" id="UP001164746">
    <property type="component" value="Chromosome 5"/>
</dbReference>
<evidence type="ECO:0000313" key="8">
    <source>
        <dbReference type="Proteomes" id="UP001164746"/>
    </source>
</evidence>
<evidence type="ECO:0000256" key="4">
    <source>
        <dbReference type="ARBA" id="ARBA00023136"/>
    </source>
</evidence>
<proteinExistence type="predicted"/>
<feature type="transmembrane region" description="Helical" evidence="5">
    <location>
        <begin position="103"/>
        <end position="128"/>
    </location>
</feature>
<dbReference type="Pfam" id="PF00822">
    <property type="entry name" value="PMP22_Claudin"/>
    <property type="match status" value="1"/>
</dbReference>
<feature type="transmembrane region" description="Helical" evidence="5">
    <location>
        <begin position="74"/>
        <end position="96"/>
    </location>
</feature>
<feature type="chain" id="PRO_5046880414" description="Claudin" evidence="6">
    <location>
        <begin position="17"/>
        <end position="171"/>
    </location>
</feature>
<feature type="transmembrane region" description="Helical" evidence="5">
    <location>
        <begin position="140"/>
        <end position="164"/>
    </location>
</feature>
<gene>
    <name evidence="7" type="ORF">MAR_019729</name>
</gene>
<evidence type="ECO:0008006" key="9">
    <source>
        <dbReference type="Google" id="ProtNLM"/>
    </source>
</evidence>
<evidence type="ECO:0000256" key="6">
    <source>
        <dbReference type="SAM" id="SignalP"/>
    </source>
</evidence>
<evidence type="ECO:0000256" key="3">
    <source>
        <dbReference type="ARBA" id="ARBA00022989"/>
    </source>
</evidence>
<protein>
    <recommendedName>
        <fullName evidence="9">Claudin</fullName>
    </recommendedName>
</protein>
<feature type="signal peptide" evidence="6">
    <location>
        <begin position="1"/>
        <end position="16"/>
    </location>
</feature>
<evidence type="ECO:0000256" key="1">
    <source>
        <dbReference type="ARBA" id="ARBA00004141"/>
    </source>
</evidence>
<keyword evidence="8" id="KW-1185">Reference proteome</keyword>
<keyword evidence="2 5" id="KW-0812">Transmembrane</keyword>
<keyword evidence="4 5" id="KW-0472">Membrane</keyword>
<sequence length="171" mass="18859">MNWLLIISFLLTLGSAVLNALAVCLPYWLYMERPSMAYQGLWQKCMPNLYSGSGTDLKCEIILLPPEFLDATRVMMLLGLCFYVFSTICSFLFTCTRRDSASLLTAATILVFIGALLTMVGVVTYGAMYPRLLHAKGLSLHAAFGIGVCSCISGFVNVLFYCMVRAKGDMD</sequence>
<reference evidence="7" key="1">
    <citation type="submission" date="2022-11" db="EMBL/GenBank/DDBJ databases">
        <title>Centuries of genome instability and evolution in soft-shell clam transmissible cancer (bioRxiv).</title>
        <authorList>
            <person name="Hart S.F.M."/>
            <person name="Yonemitsu M.A."/>
            <person name="Giersch R.M."/>
            <person name="Beal B.F."/>
            <person name="Arriagada G."/>
            <person name="Davis B.W."/>
            <person name="Ostrander E.A."/>
            <person name="Goff S.P."/>
            <person name="Metzger M.J."/>
        </authorList>
    </citation>
    <scope>NUCLEOTIDE SEQUENCE</scope>
    <source>
        <strain evidence="7">MELC-2E11</strain>
        <tissue evidence="7">Siphon/mantle</tissue>
    </source>
</reference>
<evidence type="ECO:0000313" key="7">
    <source>
        <dbReference type="EMBL" id="WAR04360.1"/>
    </source>
</evidence>
<evidence type="ECO:0000256" key="2">
    <source>
        <dbReference type="ARBA" id="ARBA00022692"/>
    </source>
</evidence>
<comment type="subcellular location">
    <subcellularLocation>
        <location evidence="1">Membrane</location>
        <topology evidence="1">Multi-pass membrane protein</topology>
    </subcellularLocation>
</comment>
<keyword evidence="6" id="KW-0732">Signal</keyword>
<organism evidence="7 8">
    <name type="scientific">Mya arenaria</name>
    <name type="common">Soft-shell clam</name>
    <dbReference type="NCBI Taxonomy" id="6604"/>
    <lineage>
        <taxon>Eukaryota</taxon>
        <taxon>Metazoa</taxon>
        <taxon>Spiralia</taxon>
        <taxon>Lophotrochozoa</taxon>
        <taxon>Mollusca</taxon>
        <taxon>Bivalvia</taxon>
        <taxon>Autobranchia</taxon>
        <taxon>Heteroconchia</taxon>
        <taxon>Euheterodonta</taxon>
        <taxon>Imparidentia</taxon>
        <taxon>Neoheterodontei</taxon>
        <taxon>Myida</taxon>
        <taxon>Myoidea</taxon>
        <taxon>Myidae</taxon>
        <taxon>Mya</taxon>
    </lineage>
</organism>
<accession>A0ABY7E5Z3</accession>
<dbReference type="EMBL" id="CP111016">
    <property type="protein sequence ID" value="WAR04360.1"/>
    <property type="molecule type" value="Genomic_DNA"/>
</dbReference>
<dbReference type="InterPro" id="IPR004031">
    <property type="entry name" value="PMP22/EMP/MP20/Claudin"/>
</dbReference>
<dbReference type="Gene3D" id="1.20.140.150">
    <property type="match status" value="1"/>
</dbReference>